<reference evidence="1" key="1">
    <citation type="journal article" date="2021" name="Nat. Commun.">
        <title>Genetic determinants of endophytism in the Arabidopsis root mycobiome.</title>
        <authorList>
            <person name="Mesny F."/>
            <person name="Miyauchi S."/>
            <person name="Thiergart T."/>
            <person name="Pickel B."/>
            <person name="Atanasova L."/>
            <person name="Karlsson M."/>
            <person name="Huettel B."/>
            <person name="Barry K.W."/>
            <person name="Haridas S."/>
            <person name="Chen C."/>
            <person name="Bauer D."/>
            <person name="Andreopoulos W."/>
            <person name="Pangilinan J."/>
            <person name="LaButti K."/>
            <person name="Riley R."/>
            <person name="Lipzen A."/>
            <person name="Clum A."/>
            <person name="Drula E."/>
            <person name="Henrissat B."/>
            <person name="Kohler A."/>
            <person name="Grigoriev I.V."/>
            <person name="Martin F.M."/>
            <person name="Hacquard S."/>
        </authorList>
    </citation>
    <scope>NUCLEOTIDE SEQUENCE</scope>
    <source>
        <strain evidence="1">MPI-SDFR-AT-0068</strain>
    </source>
</reference>
<sequence length="108" mass="12392">MRGVLKWSKKSQSKFLGWCARCWCIYVIAELGRLLHERAHHVPDSEGEDVTSRLEWKKKIVQVSVWLPLSIHYVSSSALLPEPVAAFLATYAEFITLKGQWDAIRIPN</sequence>
<dbReference type="AlphaFoldDB" id="A0A8K0S5W8"/>
<evidence type="ECO:0000313" key="2">
    <source>
        <dbReference type="Proteomes" id="UP000813427"/>
    </source>
</evidence>
<evidence type="ECO:0000313" key="1">
    <source>
        <dbReference type="EMBL" id="KAH7257864.1"/>
    </source>
</evidence>
<proteinExistence type="predicted"/>
<dbReference type="Proteomes" id="UP000813427">
    <property type="component" value="Unassembled WGS sequence"/>
</dbReference>
<dbReference type="EMBL" id="JAGPXF010000002">
    <property type="protein sequence ID" value="KAH7257864.1"/>
    <property type="molecule type" value="Genomic_DNA"/>
</dbReference>
<name>A0A8K0S5W8_9HYPO</name>
<comment type="caution">
    <text evidence="1">The sequence shown here is derived from an EMBL/GenBank/DDBJ whole genome shotgun (WGS) entry which is preliminary data.</text>
</comment>
<accession>A0A8K0S5W8</accession>
<dbReference type="OrthoDB" id="10005898at2759"/>
<protein>
    <submittedName>
        <fullName evidence="1">Uncharacterized protein</fullName>
    </submittedName>
</protein>
<organism evidence="1 2">
    <name type="scientific">Fusarium tricinctum</name>
    <dbReference type="NCBI Taxonomy" id="61284"/>
    <lineage>
        <taxon>Eukaryota</taxon>
        <taxon>Fungi</taxon>
        <taxon>Dikarya</taxon>
        <taxon>Ascomycota</taxon>
        <taxon>Pezizomycotina</taxon>
        <taxon>Sordariomycetes</taxon>
        <taxon>Hypocreomycetidae</taxon>
        <taxon>Hypocreales</taxon>
        <taxon>Nectriaceae</taxon>
        <taxon>Fusarium</taxon>
        <taxon>Fusarium tricinctum species complex</taxon>
    </lineage>
</organism>
<gene>
    <name evidence="1" type="ORF">BKA59DRAFT_471233</name>
</gene>
<keyword evidence="2" id="KW-1185">Reference proteome</keyword>